<dbReference type="Proteomes" id="UP001153954">
    <property type="component" value="Unassembled WGS sequence"/>
</dbReference>
<dbReference type="AlphaFoldDB" id="A0AAU9VEJ7"/>
<evidence type="ECO:0000313" key="1">
    <source>
        <dbReference type="EMBL" id="CAH2108812.1"/>
    </source>
</evidence>
<sequence>MCWNDDPTLKSVVPITPPGGRRIVTSKRGMANQWTSLGQLVDFTWSMSGNRVVHEFPSSLSVIGISFGATPTYCPRVGHTRAVYGPLDGSARFTRDFCVVNAQQCMANM</sequence>
<reference evidence="1" key="1">
    <citation type="submission" date="2022-03" db="EMBL/GenBank/DDBJ databases">
        <authorList>
            <person name="Tunstrom K."/>
        </authorList>
    </citation>
    <scope>NUCLEOTIDE SEQUENCE</scope>
</reference>
<keyword evidence="2" id="KW-1185">Reference proteome</keyword>
<protein>
    <submittedName>
        <fullName evidence="1">Uncharacterized protein</fullName>
    </submittedName>
</protein>
<organism evidence="1 2">
    <name type="scientific">Euphydryas editha</name>
    <name type="common">Edith's checkerspot</name>
    <dbReference type="NCBI Taxonomy" id="104508"/>
    <lineage>
        <taxon>Eukaryota</taxon>
        <taxon>Metazoa</taxon>
        <taxon>Ecdysozoa</taxon>
        <taxon>Arthropoda</taxon>
        <taxon>Hexapoda</taxon>
        <taxon>Insecta</taxon>
        <taxon>Pterygota</taxon>
        <taxon>Neoptera</taxon>
        <taxon>Endopterygota</taxon>
        <taxon>Lepidoptera</taxon>
        <taxon>Glossata</taxon>
        <taxon>Ditrysia</taxon>
        <taxon>Papilionoidea</taxon>
        <taxon>Nymphalidae</taxon>
        <taxon>Nymphalinae</taxon>
        <taxon>Euphydryas</taxon>
    </lineage>
</organism>
<dbReference type="EMBL" id="CAKOGL010000041">
    <property type="protein sequence ID" value="CAH2108812.1"/>
    <property type="molecule type" value="Genomic_DNA"/>
</dbReference>
<comment type="caution">
    <text evidence="1">The sequence shown here is derived from an EMBL/GenBank/DDBJ whole genome shotgun (WGS) entry which is preliminary data.</text>
</comment>
<evidence type="ECO:0000313" key="2">
    <source>
        <dbReference type="Proteomes" id="UP001153954"/>
    </source>
</evidence>
<proteinExistence type="predicted"/>
<gene>
    <name evidence="1" type="ORF">EEDITHA_LOCUS22718</name>
</gene>
<name>A0AAU9VEJ7_EUPED</name>
<accession>A0AAU9VEJ7</accession>